<accession>A0A8R1EW03</accession>
<dbReference type="Proteomes" id="UP000005237">
    <property type="component" value="Unassembled WGS sequence"/>
</dbReference>
<evidence type="ECO:0000256" key="1">
    <source>
        <dbReference type="SAM" id="MobiDB-lite"/>
    </source>
</evidence>
<evidence type="ECO:0000313" key="3">
    <source>
        <dbReference type="Proteomes" id="UP000005237"/>
    </source>
</evidence>
<dbReference type="AlphaFoldDB" id="A0A8R1EW03"/>
<name>A0A8R1EW03_CAEJA</name>
<feature type="region of interest" description="Disordered" evidence="1">
    <location>
        <begin position="1"/>
        <end position="24"/>
    </location>
</feature>
<sequence>MKKYRKKCEERRKEVNYAGGGEGGEQPCILFRKRKTLARGKAVQLSFFLSPSPPPSPPLKTLPSSRQRLLLLFFTHNTT</sequence>
<dbReference type="EnsemblMetazoa" id="CJA41692.1">
    <property type="protein sequence ID" value="CJA41692.1"/>
    <property type="gene ID" value="WBGene00217540"/>
</dbReference>
<reference evidence="3" key="1">
    <citation type="submission" date="2010-08" db="EMBL/GenBank/DDBJ databases">
        <authorList>
            <consortium name="Caenorhabditis japonica Sequencing Consortium"/>
            <person name="Wilson R.K."/>
        </authorList>
    </citation>
    <scope>NUCLEOTIDE SEQUENCE [LARGE SCALE GENOMIC DNA]</scope>
    <source>
        <strain evidence="3">DF5081</strain>
    </source>
</reference>
<proteinExistence type="predicted"/>
<organism evidence="2 3">
    <name type="scientific">Caenorhabditis japonica</name>
    <dbReference type="NCBI Taxonomy" id="281687"/>
    <lineage>
        <taxon>Eukaryota</taxon>
        <taxon>Metazoa</taxon>
        <taxon>Ecdysozoa</taxon>
        <taxon>Nematoda</taxon>
        <taxon>Chromadorea</taxon>
        <taxon>Rhabditida</taxon>
        <taxon>Rhabditina</taxon>
        <taxon>Rhabditomorpha</taxon>
        <taxon>Rhabditoidea</taxon>
        <taxon>Rhabditidae</taxon>
        <taxon>Peloderinae</taxon>
        <taxon>Caenorhabditis</taxon>
    </lineage>
</organism>
<protein>
    <submittedName>
        <fullName evidence="2">Uncharacterized protein</fullName>
    </submittedName>
</protein>
<keyword evidence="3" id="KW-1185">Reference proteome</keyword>
<reference evidence="2" key="2">
    <citation type="submission" date="2022-06" db="UniProtKB">
        <authorList>
            <consortium name="EnsemblMetazoa"/>
        </authorList>
    </citation>
    <scope>IDENTIFICATION</scope>
    <source>
        <strain evidence="2">DF5081</strain>
    </source>
</reference>
<evidence type="ECO:0000313" key="2">
    <source>
        <dbReference type="EnsemblMetazoa" id="CJA41692.1"/>
    </source>
</evidence>